<feature type="transmembrane region" description="Helical" evidence="1">
    <location>
        <begin position="69"/>
        <end position="90"/>
    </location>
</feature>
<keyword evidence="1" id="KW-0472">Membrane</keyword>
<comment type="caution">
    <text evidence="2">The sequence shown here is derived from an EMBL/GenBank/DDBJ whole genome shotgun (WGS) entry which is preliminary data.</text>
</comment>
<evidence type="ECO:0000256" key="1">
    <source>
        <dbReference type="SAM" id="Phobius"/>
    </source>
</evidence>
<accession>A0ABP7J0S3</accession>
<dbReference type="EMBL" id="BAAAZR010000028">
    <property type="protein sequence ID" value="GAA3830895.1"/>
    <property type="molecule type" value="Genomic_DNA"/>
</dbReference>
<evidence type="ECO:0000313" key="3">
    <source>
        <dbReference type="Proteomes" id="UP001500888"/>
    </source>
</evidence>
<keyword evidence="3" id="KW-1185">Reference proteome</keyword>
<evidence type="ECO:0008006" key="4">
    <source>
        <dbReference type="Google" id="ProtNLM"/>
    </source>
</evidence>
<protein>
    <recommendedName>
        <fullName evidence="4">DUF2721 domain-containing protein</fullName>
    </recommendedName>
</protein>
<gene>
    <name evidence="2" type="ORF">GCM10022226_59730</name>
</gene>
<evidence type="ECO:0000313" key="2">
    <source>
        <dbReference type="EMBL" id="GAA3830895.1"/>
    </source>
</evidence>
<feature type="transmembrane region" description="Helical" evidence="1">
    <location>
        <begin position="6"/>
        <end position="26"/>
    </location>
</feature>
<sequence>MDLLGALYTCISIIIVFEVLMLQMWLQEALSLDNLAFDVDEQSMVGTLERRRVVERIVRHRAKFPKIQLLALSIGLTAILALAAVLAANIRELPPVFTFGPVVILALTYFGVAGAIWRQGFAILRLAVRRLD</sequence>
<dbReference type="Proteomes" id="UP001500888">
    <property type="component" value="Unassembled WGS sequence"/>
</dbReference>
<feature type="transmembrane region" description="Helical" evidence="1">
    <location>
        <begin position="96"/>
        <end position="117"/>
    </location>
</feature>
<keyword evidence="1" id="KW-1133">Transmembrane helix</keyword>
<organism evidence="2 3">
    <name type="scientific">Sphaerisporangium flaviroseum</name>
    <dbReference type="NCBI Taxonomy" id="509199"/>
    <lineage>
        <taxon>Bacteria</taxon>
        <taxon>Bacillati</taxon>
        <taxon>Actinomycetota</taxon>
        <taxon>Actinomycetes</taxon>
        <taxon>Streptosporangiales</taxon>
        <taxon>Streptosporangiaceae</taxon>
        <taxon>Sphaerisporangium</taxon>
    </lineage>
</organism>
<keyword evidence="1" id="KW-0812">Transmembrane</keyword>
<reference evidence="3" key="1">
    <citation type="journal article" date="2019" name="Int. J. Syst. Evol. Microbiol.">
        <title>The Global Catalogue of Microorganisms (GCM) 10K type strain sequencing project: providing services to taxonomists for standard genome sequencing and annotation.</title>
        <authorList>
            <consortium name="The Broad Institute Genomics Platform"/>
            <consortium name="The Broad Institute Genome Sequencing Center for Infectious Disease"/>
            <person name="Wu L."/>
            <person name="Ma J."/>
        </authorList>
    </citation>
    <scope>NUCLEOTIDE SEQUENCE [LARGE SCALE GENOMIC DNA]</scope>
    <source>
        <strain evidence="3">JCM 16908</strain>
    </source>
</reference>
<name>A0ABP7J0S3_9ACTN</name>
<proteinExistence type="predicted"/>